<keyword evidence="7 9" id="KW-0472">Membrane</keyword>
<gene>
    <name evidence="11" type="ordered locus">HRM2_46650</name>
</gene>
<dbReference type="STRING" id="177437.HRM2_46650"/>
<evidence type="ECO:0000259" key="10">
    <source>
        <dbReference type="Pfam" id="PF04290"/>
    </source>
</evidence>
<keyword evidence="4" id="KW-0997">Cell inner membrane</keyword>
<evidence type="ECO:0000256" key="5">
    <source>
        <dbReference type="ARBA" id="ARBA00022692"/>
    </source>
</evidence>
<reference evidence="11 12" key="1">
    <citation type="journal article" date="2009" name="Environ. Microbiol.">
        <title>Genome sequence of Desulfobacterium autotrophicum HRM2, a marine sulfate reducer oxidizing organic carbon completely to carbon dioxide.</title>
        <authorList>
            <person name="Strittmatter A.W."/>
            <person name="Liesegang H."/>
            <person name="Rabus R."/>
            <person name="Decker I."/>
            <person name="Amann J."/>
            <person name="Andres S."/>
            <person name="Henne A."/>
            <person name="Fricke W.F."/>
            <person name="Martinez-Arias R."/>
            <person name="Bartels D."/>
            <person name="Goesmann A."/>
            <person name="Krause L."/>
            <person name="Puehler A."/>
            <person name="Klenk H.P."/>
            <person name="Richter M."/>
            <person name="Schuler M."/>
            <person name="Gloeckner F.O."/>
            <person name="Meyerdierks A."/>
            <person name="Gottschalk G."/>
            <person name="Amann R."/>
        </authorList>
    </citation>
    <scope>NUCLEOTIDE SEQUENCE [LARGE SCALE GENOMIC DNA]</scope>
    <source>
        <strain evidence="12">ATCC 43914 / DSM 3382 / HRM2</strain>
    </source>
</reference>
<keyword evidence="6 9" id="KW-1133">Transmembrane helix</keyword>
<evidence type="ECO:0000256" key="1">
    <source>
        <dbReference type="ARBA" id="ARBA00004429"/>
    </source>
</evidence>
<feature type="transmembrane region" description="Helical" evidence="9">
    <location>
        <begin position="52"/>
        <end position="68"/>
    </location>
</feature>
<proteinExistence type="inferred from homology"/>
<keyword evidence="12" id="KW-1185">Reference proteome</keyword>
<evidence type="ECO:0000256" key="7">
    <source>
        <dbReference type="ARBA" id="ARBA00023136"/>
    </source>
</evidence>
<keyword evidence="2" id="KW-0813">Transport</keyword>
<dbReference type="PANTHER" id="PTHR35011">
    <property type="entry name" value="2,3-DIKETO-L-GULONATE TRAP TRANSPORTER SMALL PERMEASE PROTEIN YIAM"/>
    <property type="match status" value="1"/>
</dbReference>
<evidence type="ECO:0000256" key="8">
    <source>
        <dbReference type="ARBA" id="ARBA00038436"/>
    </source>
</evidence>
<accession>C0QGE2</accession>
<evidence type="ECO:0000256" key="9">
    <source>
        <dbReference type="SAM" id="Phobius"/>
    </source>
</evidence>
<evidence type="ECO:0000256" key="2">
    <source>
        <dbReference type="ARBA" id="ARBA00022448"/>
    </source>
</evidence>
<feature type="transmembrane region" description="Helical" evidence="9">
    <location>
        <begin position="12"/>
        <end position="32"/>
    </location>
</feature>
<dbReference type="Pfam" id="PF04290">
    <property type="entry name" value="DctQ"/>
    <property type="match status" value="1"/>
</dbReference>
<dbReference type="KEGG" id="dat:HRM2_46650"/>
<dbReference type="AlphaFoldDB" id="C0QGE2"/>
<dbReference type="eggNOG" id="COG4665">
    <property type="taxonomic scope" value="Bacteria"/>
</dbReference>
<dbReference type="InterPro" id="IPR007387">
    <property type="entry name" value="TRAP_DctQ"/>
</dbReference>
<sequence>MRRTIQFIERLSLWGASLSAVFLSLIVLIIAVEIVLRSVFNTSTLIADEYSAYFFVGVVLLGLGFTLKEGAHIRITLVTSLVGERANQVLNIMSTLAAIAITTFALYHTSIMVFESWQLDMTADTISETPIFLSQMVIPAGLAMFDLQLAANFLKRFL</sequence>
<dbReference type="OrthoDB" id="9797534at2"/>
<evidence type="ECO:0000256" key="3">
    <source>
        <dbReference type="ARBA" id="ARBA00022475"/>
    </source>
</evidence>
<dbReference type="InterPro" id="IPR055348">
    <property type="entry name" value="DctQ"/>
</dbReference>
<feature type="domain" description="Tripartite ATP-independent periplasmic transporters DctQ component" evidence="10">
    <location>
        <begin position="26"/>
        <end position="157"/>
    </location>
</feature>
<name>C0QGE2_DESAH</name>
<feature type="transmembrane region" description="Helical" evidence="9">
    <location>
        <begin position="131"/>
        <end position="154"/>
    </location>
</feature>
<dbReference type="HOGENOM" id="CLU_086356_2_3_7"/>
<evidence type="ECO:0000256" key="4">
    <source>
        <dbReference type="ARBA" id="ARBA00022519"/>
    </source>
</evidence>
<evidence type="ECO:0000256" key="6">
    <source>
        <dbReference type="ARBA" id="ARBA00022989"/>
    </source>
</evidence>
<feature type="transmembrane region" description="Helical" evidence="9">
    <location>
        <begin position="89"/>
        <end position="111"/>
    </location>
</feature>
<keyword evidence="3" id="KW-1003">Cell membrane</keyword>
<keyword evidence="5 9" id="KW-0812">Transmembrane</keyword>
<dbReference type="GO" id="GO:0005886">
    <property type="term" value="C:plasma membrane"/>
    <property type="evidence" value="ECO:0007669"/>
    <property type="project" value="UniProtKB-SubCell"/>
</dbReference>
<comment type="subcellular location">
    <subcellularLocation>
        <location evidence="1">Cell inner membrane</location>
        <topology evidence="1">Multi-pass membrane protein</topology>
    </subcellularLocation>
</comment>
<protein>
    <submittedName>
        <fullName evidence="11">TRAP-type C4-dicarboxylate transport system, small permease component</fullName>
    </submittedName>
</protein>
<evidence type="ECO:0000313" key="11">
    <source>
        <dbReference type="EMBL" id="ACN17721.1"/>
    </source>
</evidence>
<dbReference type="EMBL" id="CP001087">
    <property type="protein sequence ID" value="ACN17721.1"/>
    <property type="molecule type" value="Genomic_DNA"/>
</dbReference>
<organism evidence="11 12">
    <name type="scientific">Desulforapulum autotrophicum (strain ATCC 43914 / DSM 3382 / VKM B-1955 / HRM2)</name>
    <name type="common">Desulfobacterium autotrophicum</name>
    <dbReference type="NCBI Taxonomy" id="177437"/>
    <lineage>
        <taxon>Bacteria</taxon>
        <taxon>Pseudomonadati</taxon>
        <taxon>Thermodesulfobacteriota</taxon>
        <taxon>Desulfobacteria</taxon>
        <taxon>Desulfobacterales</taxon>
        <taxon>Desulfobacteraceae</taxon>
        <taxon>Desulforapulum</taxon>
    </lineage>
</organism>
<dbReference type="Proteomes" id="UP000000442">
    <property type="component" value="Chromosome"/>
</dbReference>
<comment type="similarity">
    <text evidence="8">Belongs to the TRAP transporter small permease family.</text>
</comment>
<evidence type="ECO:0000313" key="12">
    <source>
        <dbReference type="Proteomes" id="UP000000442"/>
    </source>
</evidence>